<dbReference type="InterPro" id="IPR029044">
    <property type="entry name" value="Nucleotide-diphossugar_trans"/>
</dbReference>
<name>A0A2V3TWP7_9HYPH</name>
<dbReference type="PANTHER" id="PTHR43685">
    <property type="entry name" value="GLYCOSYLTRANSFERASE"/>
    <property type="match status" value="1"/>
</dbReference>
<evidence type="ECO:0000256" key="1">
    <source>
        <dbReference type="ARBA" id="ARBA00006739"/>
    </source>
</evidence>
<evidence type="ECO:0000256" key="2">
    <source>
        <dbReference type="ARBA" id="ARBA00022676"/>
    </source>
</evidence>
<keyword evidence="2" id="KW-0328">Glycosyltransferase</keyword>
<accession>A0A2V3TWP7</accession>
<dbReference type="RefSeq" id="WP_170147491.1">
    <property type="nucleotide sequence ID" value="NZ_JAHBRY010000001.1"/>
</dbReference>
<dbReference type="Gene3D" id="3.90.550.10">
    <property type="entry name" value="Spore Coat Polysaccharide Biosynthesis Protein SpsA, Chain A"/>
    <property type="match status" value="1"/>
</dbReference>
<keyword evidence="3 5" id="KW-0808">Transferase</keyword>
<dbReference type="EMBL" id="QJJK01000015">
    <property type="protein sequence ID" value="PXW52901.1"/>
    <property type="molecule type" value="Genomic_DNA"/>
</dbReference>
<proteinExistence type="inferred from homology"/>
<gene>
    <name evidence="5" type="ORF">C7450_115100</name>
</gene>
<dbReference type="PANTHER" id="PTHR43685:SF5">
    <property type="entry name" value="GLYCOSYLTRANSFERASE EPSE-RELATED"/>
    <property type="match status" value="1"/>
</dbReference>
<dbReference type="InterPro" id="IPR050834">
    <property type="entry name" value="Glycosyltransf_2"/>
</dbReference>
<evidence type="ECO:0000313" key="5">
    <source>
        <dbReference type="EMBL" id="PXW52901.1"/>
    </source>
</evidence>
<reference evidence="5 6" key="1">
    <citation type="submission" date="2018-05" db="EMBL/GenBank/DDBJ databases">
        <title>Genomic Encyclopedia of Type Strains, Phase IV (KMG-IV): sequencing the most valuable type-strain genomes for metagenomic binning, comparative biology and taxonomic classification.</title>
        <authorList>
            <person name="Goeker M."/>
        </authorList>
    </citation>
    <scope>NUCLEOTIDE SEQUENCE [LARGE SCALE GENOMIC DNA]</scope>
    <source>
        <strain evidence="5 6">DSM 6462</strain>
    </source>
</reference>
<dbReference type="GO" id="GO:0016757">
    <property type="term" value="F:glycosyltransferase activity"/>
    <property type="evidence" value="ECO:0007669"/>
    <property type="project" value="UniProtKB-KW"/>
</dbReference>
<dbReference type="Proteomes" id="UP000248021">
    <property type="component" value="Unassembled WGS sequence"/>
</dbReference>
<keyword evidence="6" id="KW-1185">Reference proteome</keyword>
<evidence type="ECO:0000259" key="4">
    <source>
        <dbReference type="Pfam" id="PF00535"/>
    </source>
</evidence>
<dbReference type="SUPFAM" id="SSF53448">
    <property type="entry name" value="Nucleotide-diphospho-sugar transferases"/>
    <property type="match status" value="1"/>
</dbReference>
<dbReference type="AlphaFoldDB" id="A0A2V3TWP7"/>
<feature type="domain" description="Glycosyltransferase 2-like" evidence="4">
    <location>
        <begin position="54"/>
        <end position="211"/>
    </location>
</feature>
<comment type="caution">
    <text evidence="5">The sequence shown here is derived from an EMBL/GenBank/DDBJ whole genome shotgun (WGS) entry which is preliminary data.</text>
</comment>
<sequence length="284" mass="31583">MTALVEPFPTITIDRTRQLAHFPEGRPLVESVGDYLRKTETAVAGRPVAGAITAIVPVYNTDPSMLHVALDSLLAQIWRPAYILVIDDGSDRPDTQAYLAAIADSPLIHVLRNPRNLSLGPTMNRALDACPTPFALKLDSDDVAHPGLVAAYCDHLDARPTPDVLGCQFTAFGESHFTTRHPSRVTRNHVVRSPGYWFMNHTGVLLNRDSLQAVGGYRAMRGLPEDYDLWIRMMRAGYYRFVNLDQSLVAYRDSPAALHRNFRRGIGRLRLMAAKASARLLPPF</sequence>
<comment type="similarity">
    <text evidence="1">Belongs to the glycosyltransferase 2 family.</text>
</comment>
<evidence type="ECO:0000256" key="3">
    <source>
        <dbReference type="ARBA" id="ARBA00022679"/>
    </source>
</evidence>
<evidence type="ECO:0000313" key="6">
    <source>
        <dbReference type="Proteomes" id="UP000248021"/>
    </source>
</evidence>
<dbReference type="InterPro" id="IPR001173">
    <property type="entry name" value="Glyco_trans_2-like"/>
</dbReference>
<protein>
    <submittedName>
        <fullName evidence="5">Glycosyltransferase involved in cell wall biosynthesis</fullName>
    </submittedName>
</protein>
<organism evidence="5 6">
    <name type="scientific">Chelatococcus asaccharovorans</name>
    <dbReference type="NCBI Taxonomy" id="28210"/>
    <lineage>
        <taxon>Bacteria</taxon>
        <taxon>Pseudomonadati</taxon>
        <taxon>Pseudomonadota</taxon>
        <taxon>Alphaproteobacteria</taxon>
        <taxon>Hyphomicrobiales</taxon>
        <taxon>Chelatococcaceae</taxon>
        <taxon>Chelatococcus</taxon>
    </lineage>
</organism>
<dbReference type="Pfam" id="PF00535">
    <property type="entry name" value="Glycos_transf_2"/>
    <property type="match status" value="1"/>
</dbReference>